<evidence type="ECO:0000256" key="1">
    <source>
        <dbReference type="ARBA" id="ARBA00093634"/>
    </source>
</evidence>
<evidence type="ECO:0000313" key="3">
    <source>
        <dbReference type="EMBL" id="PLB39268.1"/>
    </source>
</evidence>
<dbReference type="PANTHER" id="PTHR31996">
    <property type="entry name" value="COILED-COIL DOMAIN-CONTAINING PROTEIN 115"/>
    <property type="match status" value="1"/>
</dbReference>
<dbReference type="STRING" id="41067.A0A2I2FF49"/>
<feature type="compositionally biased region" description="Polar residues" evidence="2">
    <location>
        <begin position="150"/>
        <end position="162"/>
    </location>
</feature>
<dbReference type="PANTHER" id="PTHR31996:SF2">
    <property type="entry name" value="COILED-COIL DOMAIN-CONTAINING PROTEIN 115"/>
    <property type="match status" value="1"/>
</dbReference>
<feature type="region of interest" description="Disordered" evidence="2">
    <location>
        <begin position="96"/>
        <end position="209"/>
    </location>
</feature>
<dbReference type="GO" id="GO:0051082">
    <property type="term" value="F:unfolded protein binding"/>
    <property type="evidence" value="ECO:0007669"/>
    <property type="project" value="TreeGrafter"/>
</dbReference>
<feature type="compositionally biased region" description="Polar residues" evidence="2">
    <location>
        <begin position="107"/>
        <end position="118"/>
    </location>
</feature>
<reference evidence="3 4" key="1">
    <citation type="submission" date="2017-12" db="EMBL/GenBank/DDBJ databases">
        <authorList>
            <consortium name="DOE Joint Genome Institute"/>
            <person name="Haridas S."/>
            <person name="Kjaerbolling I."/>
            <person name="Vesth T.C."/>
            <person name="Frisvad J.C."/>
            <person name="Nybo J.L."/>
            <person name="Theobald S."/>
            <person name="Kuo A."/>
            <person name="Bowyer P."/>
            <person name="Matsuda Y."/>
            <person name="Mondo S."/>
            <person name="Lyhne E.K."/>
            <person name="Kogle M.E."/>
            <person name="Clum A."/>
            <person name="Lipzen A."/>
            <person name="Salamov A."/>
            <person name="Ngan C.Y."/>
            <person name="Daum C."/>
            <person name="Chiniquy J."/>
            <person name="Barry K."/>
            <person name="LaButti K."/>
            <person name="Simmons B.A."/>
            <person name="Magnuson J.K."/>
            <person name="Mortensen U.H."/>
            <person name="Larsen T.O."/>
            <person name="Grigoriev I.V."/>
            <person name="Baker S.E."/>
            <person name="Andersen M.R."/>
            <person name="Nordberg H.P."/>
            <person name="Cantor M.N."/>
            <person name="Hua S.X."/>
        </authorList>
    </citation>
    <scope>NUCLEOTIDE SEQUENCE [LARGE SCALE GENOMIC DNA]</scope>
    <source>
        <strain evidence="3 4">CBS 102.13</strain>
    </source>
</reference>
<protein>
    <recommendedName>
        <fullName evidence="1">Vacuolar ATPase assembly protein VMA22</fullName>
    </recommendedName>
</protein>
<feature type="compositionally biased region" description="Basic and acidic residues" evidence="2">
    <location>
        <begin position="96"/>
        <end position="106"/>
    </location>
</feature>
<dbReference type="AlphaFoldDB" id="A0A2I2FF49"/>
<dbReference type="EMBL" id="KZ559130">
    <property type="protein sequence ID" value="PLB39268.1"/>
    <property type="molecule type" value="Genomic_DNA"/>
</dbReference>
<dbReference type="RefSeq" id="XP_024673280.1">
    <property type="nucleotide sequence ID" value="XM_024812056.1"/>
</dbReference>
<name>A0A2I2FF49_ASPCN</name>
<sequence length="261" mass="28972">MTQIPSPPASRAGSEFLDVETKQSDSSAELLRSLDSLLEHYLHLLDQHQRLQADLSSRLSSGFFSLAQANYTCPPGRHYGADYYDDRMKATRRVELQPSTDRDGNDHSTQNDATSTDGHPNHECKPTFTIKSVIDNSEEDQSKKTEDTKPSPTTDEPAQNEESNPEAKAKPTEQSTEDSPPSIPDEDDQQAGHKPQPSKQKPRSSDPIRWYGILVPQSLRSAQKSFAEAVEGHMAELAGVVVEMQAVEKEVTRVRSELGRT</sequence>
<dbReference type="Proteomes" id="UP000234585">
    <property type="component" value="Unassembled WGS sequence"/>
</dbReference>
<dbReference type="Pfam" id="PF21730">
    <property type="entry name" value="Vma22_CCDC115"/>
    <property type="match status" value="1"/>
</dbReference>
<proteinExistence type="predicted"/>
<dbReference type="InterPro" id="IPR040357">
    <property type="entry name" value="Vma22/CCDC115"/>
</dbReference>
<accession>A0A2I2FF49</accession>
<dbReference type="GO" id="GO:1990871">
    <property type="term" value="C:Vma12-Vma22 assembly complex"/>
    <property type="evidence" value="ECO:0007669"/>
    <property type="project" value="TreeGrafter"/>
</dbReference>
<evidence type="ECO:0000313" key="4">
    <source>
        <dbReference type="Proteomes" id="UP000234585"/>
    </source>
</evidence>
<feature type="compositionally biased region" description="Basic and acidic residues" evidence="2">
    <location>
        <begin position="140"/>
        <end position="149"/>
    </location>
</feature>
<dbReference type="OrthoDB" id="408631at2759"/>
<evidence type="ECO:0000256" key="2">
    <source>
        <dbReference type="SAM" id="MobiDB-lite"/>
    </source>
</evidence>
<dbReference type="GO" id="GO:0070072">
    <property type="term" value="P:vacuolar proton-transporting V-type ATPase complex assembly"/>
    <property type="evidence" value="ECO:0007669"/>
    <property type="project" value="InterPro"/>
</dbReference>
<dbReference type="GeneID" id="36519216"/>
<feature type="region of interest" description="Disordered" evidence="2">
    <location>
        <begin position="1"/>
        <end position="21"/>
    </location>
</feature>
<gene>
    <name evidence="3" type="ORF">BDW47DRAFT_103358</name>
</gene>
<organism evidence="3 4">
    <name type="scientific">Aspergillus candidus</name>
    <dbReference type="NCBI Taxonomy" id="41067"/>
    <lineage>
        <taxon>Eukaryota</taxon>
        <taxon>Fungi</taxon>
        <taxon>Dikarya</taxon>
        <taxon>Ascomycota</taxon>
        <taxon>Pezizomycotina</taxon>
        <taxon>Eurotiomycetes</taxon>
        <taxon>Eurotiomycetidae</taxon>
        <taxon>Eurotiales</taxon>
        <taxon>Aspergillaceae</taxon>
        <taxon>Aspergillus</taxon>
        <taxon>Aspergillus subgen. Circumdati</taxon>
    </lineage>
</organism>
<keyword evidence="4" id="KW-1185">Reference proteome</keyword>